<evidence type="ECO:0000313" key="6">
    <source>
        <dbReference type="EMBL" id="GBF91706.1"/>
    </source>
</evidence>
<dbReference type="Pfam" id="PF05193">
    <property type="entry name" value="Peptidase_M16_C"/>
    <property type="match status" value="1"/>
</dbReference>
<dbReference type="OrthoDB" id="10251424at2759"/>
<dbReference type="STRING" id="307507.A0A2V0NVQ4"/>
<dbReference type="EMBL" id="BDRX01000026">
    <property type="protein sequence ID" value="GBF91706.1"/>
    <property type="molecule type" value="Genomic_DNA"/>
</dbReference>
<evidence type="ECO:0000259" key="5">
    <source>
        <dbReference type="Pfam" id="PF05193"/>
    </source>
</evidence>
<dbReference type="PANTHER" id="PTHR11851">
    <property type="entry name" value="METALLOPROTEASE"/>
    <property type="match status" value="1"/>
</dbReference>
<proteinExistence type="inferred from homology"/>
<dbReference type="GO" id="GO:0046872">
    <property type="term" value="F:metal ion binding"/>
    <property type="evidence" value="ECO:0007669"/>
    <property type="project" value="InterPro"/>
</dbReference>
<feature type="compositionally biased region" description="Gly residues" evidence="3">
    <location>
        <begin position="280"/>
        <end position="296"/>
    </location>
</feature>
<comment type="function">
    <text evidence="1">Substrate recognition and binding subunit of the essential mitochondrial processing protease (MPP), which cleaves the mitochondrial sequence off newly imported precursors proteins.</text>
</comment>
<dbReference type="InParanoid" id="A0A2V0NVQ4"/>
<dbReference type="SUPFAM" id="SSF63411">
    <property type="entry name" value="LuxS/MPP-like metallohydrolase"/>
    <property type="match status" value="2"/>
</dbReference>
<dbReference type="FunCoup" id="A0A2V0NVQ4">
    <property type="interactions" value="2508"/>
</dbReference>
<comment type="caution">
    <text evidence="6">The sequence shown here is derived from an EMBL/GenBank/DDBJ whole genome shotgun (WGS) entry which is preliminary data.</text>
</comment>
<keyword evidence="7" id="KW-1185">Reference proteome</keyword>
<reference evidence="6 7" key="1">
    <citation type="journal article" date="2018" name="Sci. Rep.">
        <title>Raphidocelis subcapitata (=Pseudokirchneriella subcapitata) provides an insight into genome evolution and environmental adaptations in the Sphaeropleales.</title>
        <authorList>
            <person name="Suzuki S."/>
            <person name="Yamaguchi H."/>
            <person name="Nakajima N."/>
            <person name="Kawachi M."/>
        </authorList>
    </citation>
    <scope>NUCLEOTIDE SEQUENCE [LARGE SCALE GENOMIC DNA]</scope>
    <source>
        <strain evidence="6 7">NIES-35</strain>
    </source>
</reference>
<feature type="region of interest" description="Disordered" evidence="3">
    <location>
        <begin position="278"/>
        <end position="297"/>
    </location>
</feature>
<dbReference type="Pfam" id="PF00675">
    <property type="entry name" value="Peptidase_M16"/>
    <property type="match status" value="1"/>
</dbReference>
<evidence type="ECO:0000256" key="2">
    <source>
        <dbReference type="ARBA" id="ARBA00007261"/>
    </source>
</evidence>
<dbReference type="InterPro" id="IPR011765">
    <property type="entry name" value="Pept_M16_N"/>
</dbReference>
<evidence type="ECO:0000259" key="4">
    <source>
        <dbReference type="Pfam" id="PF00675"/>
    </source>
</evidence>
<name>A0A2V0NVQ4_9CHLO</name>
<dbReference type="InterPro" id="IPR007863">
    <property type="entry name" value="Peptidase_M16_C"/>
</dbReference>
<sequence length="553" mass="56826">MRRAAGGLPRLLARAFTTSSGAARDASVQQAGGPFPAWLGEGASTRVSTPLTKPLPGAAQRNGYAVPLQAPPTEITTLPNGVRIVSEASTGPISSLGIYVNSGSIYETPETSGASALLECLAFKSTQHRDSLRLMKEVELIGANILANASREQMSYTIDCLGVHMPQALEILADSVLNPSFDPRDVEDQKARLAGVLASPDVQITLMTELLVRGAYRGGLSKPLIPDPAALDHLTPASLAGFLRSNYLAPRVVLAGAGVDHRRLVELAGPMLGELPAAAEGGGGGSGSGSGSGGGEPASQYVGCNTVLPGSAPHANLILAFEYGGGWHDIQGSVVMTVLTYLMGGGNSFSSGGPGKGMHSRLYTRVLNQYHWVHSCSALSHTFNSTGLFGIQAASEPAYARQMLDVCCRELESLAAPPPAEQLERAKRMSVSLIHNALESKSASAEDIGRQFLTYGHRISGPEYVAMIESVTPKMVAEFVRRLLASKPSLAAFGDGADALNYDQLLARYGPGGAGAGAGGGAPAGGGGGGSVFSRLFGPGGGGAAPAAAKGAR</sequence>
<comment type="similarity">
    <text evidence="2">Belongs to the peptidase M16 family.</text>
</comment>
<dbReference type="GO" id="GO:0005739">
    <property type="term" value="C:mitochondrion"/>
    <property type="evidence" value="ECO:0007669"/>
    <property type="project" value="TreeGrafter"/>
</dbReference>
<dbReference type="AlphaFoldDB" id="A0A2V0NVQ4"/>
<feature type="domain" description="Peptidase M16 C-terminal" evidence="5">
    <location>
        <begin position="234"/>
        <end position="428"/>
    </location>
</feature>
<dbReference type="Gene3D" id="3.30.830.10">
    <property type="entry name" value="Metalloenzyme, LuxS/M16 peptidase-like"/>
    <property type="match status" value="2"/>
</dbReference>
<accession>A0A2V0NVQ4</accession>
<evidence type="ECO:0000256" key="1">
    <source>
        <dbReference type="ARBA" id="ARBA00002123"/>
    </source>
</evidence>
<feature type="domain" description="Peptidase M16 N-terminal" evidence="4">
    <location>
        <begin position="83"/>
        <end position="223"/>
    </location>
</feature>
<dbReference type="Proteomes" id="UP000247498">
    <property type="component" value="Unassembled WGS sequence"/>
</dbReference>
<dbReference type="InterPro" id="IPR050361">
    <property type="entry name" value="MPP/UQCRC_Complex"/>
</dbReference>
<gene>
    <name evidence="6" type="ORF">Rsub_04010</name>
</gene>
<dbReference type="InterPro" id="IPR011249">
    <property type="entry name" value="Metalloenz_LuxS/M16"/>
</dbReference>
<organism evidence="6 7">
    <name type="scientific">Raphidocelis subcapitata</name>
    <dbReference type="NCBI Taxonomy" id="307507"/>
    <lineage>
        <taxon>Eukaryota</taxon>
        <taxon>Viridiplantae</taxon>
        <taxon>Chlorophyta</taxon>
        <taxon>core chlorophytes</taxon>
        <taxon>Chlorophyceae</taxon>
        <taxon>CS clade</taxon>
        <taxon>Sphaeropleales</taxon>
        <taxon>Selenastraceae</taxon>
        <taxon>Raphidocelis</taxon>
    </lineage>
</organism>
<evidence type="ECO:0000313" key="7">
    <source>
        <dbReference type="Proteomes" id="UP000247498"/>
    </source>
</evidence>
<evidence type="ECO:0000256" key="3">
    <source>
        <dbReference type="SAM" id="MobiDB-lite"/>
    </source>
</evidence>
<protein>
    <submittedName>
        <fullName evidence="6">Mitochondrial-processing peptidase subunit alpha</fullName>
    </submittedName>
</protein>
<dbReference type="PANTHER" id="PTHR11851:SF49">
    <property type="entry name" value="MITOCHONDRIAL-PROCESSING PEPTIDASE SUBUNIT ALPHA"/>
    <property type="match status" value="1"/>
</dbReference>